<dbReference type="Pfam" id="PF24412">
    <property type="entry name" value="DUF7546"/>
    <property type="match status" value="1"/>
</dbReference>
<keyword evidence="1" id="KW-1133">Transmembrane helix</keyword>
<organism evidence="2 3">
    <name type="scientific">Halarchaeum acidiphilum MH1-52-1</name>
    <dbReference type="NCBI Taxonomy" id="1261545"/>
    <lineage>
        <taxon>Archaea</taxon>
        <taxon>Methanobacteriati</taxon>
        <taxon>Methanobacteriota</taxon>
        <taxon>Stenosarchaea group</taxon>
        <taxon>Halobacteria</taxon>
        <taxon>Halobacteriales</taxon>
        <taxon>Halobacteriaceae</taxon>
    </lineage>
</organism>
<feature type="transmembrane region" description="Helical" evidence="1">
    <location>
        <begin position="20"/>
        <end position="39"/>
    </location>
</feature>
<dbReference type="AlphaFoldDB" id="U2YTM5"/>
<dbReference type="RefSeq" id="WP_020220907.1">
    <property type="nucleotide sequence ID" value="NZ_BANO01000017.1"/>
</dbReference>
<dbReference type="GO" id="GO:0005524">
    <property type="term" value="F:ATP binding"/>
    <property type="evidence" value="ECO:0007669"/>
    <property type="project" value="UniProtKB-KW"/>
</dbReference>
<evidence type="ECO:0000313" key="2">
    <source>
        <dbReference type="EMBL" id="GAD52112.1"/>
    </source>
</evidence>
<dbReference type="EMBL" id="BATA01000015">
    <property type="protein sequence ID" value="GAD52112.1"/>
    <property type="molecule type" value="Genomic_DNA"/>
</dbReference>
<feature type="transmembrane region" description="Helical" evidence="1">
    <location>
        <begin position="119"/>
        <end position="144"/>
    </location>
</feature>
<feature type="transmembrane region" description="Helical" evidence="1">
    <location>
        <begin position="156"/>
        <end position="181"/>
    </location>
</feature>
<evidence type="ECO:0000256" key="1">
    <source>
        <dbReference type="SAM" id="Phobius"/>
    </source>
</evidence>
<feature type="transmembrane region" description="Helical" evidence="1">
    <location>
        <begin position="45"/>
        <end position="64"/>
    </location>
</feature>
<reference evidence="2 3" key="1">
    <citation type="submission" date="2013-09" db="EMBL/GenBank/DDBJ databases">
        <title>Whole genome sequencing of Halarchaeum acidiphilum strain MH1-52-1.</title>
        <authorList>
            <person name="Shimane Y."/>
            <person name="Minegishi H."/>
            <person name="Nishi S."/>
            <person name="Echigo A."/>
            <person name="Shuto A."/>
            <person name="Konishi M."/>
            <person name="Ito T."/>
            <person name="Ohkuma M."/>
            <person name="Ohta Y."/>
            <person name="Nagano Y."/>
            <person name="Tsubouchi T."/>
            <person name="Mori K."/>
            <person name="Usui K."/>
            <person name="Kamekura M."/>
            <person name="Usami R."/>
            <person name="Takaki Y."/>
            <person name="Hatada Y."/>
        </authorList>
    </citation>
    <scope>NUCLEOTIDE SEQUENCE [LARGE SCALE GENOMIC DNA]</scope>
    <source>
        <strain evidence="2 3">JCM 16109</strain>
    </source>
</reference>
<keyword evidence="2" id="KW-0547">Nucleotide-binding</keyword>
<dbReference type="eggNOG" id="arCOG04547">
    <property type="taxonomic scope" value="Archaea"/>
</dbReference>
<dbReference type="OrthoDB" id="308076at2157"/>
<dbReference type="Proteomes" id="UP000016986">
    <property type="component" value="Unassembled WGS sequence"/>
</dbReference>
<keyword evidence="3" id="KW-1185">Reference proteome</keyword>
<keyword evidence="1" id="KW-0472">Membrane</keyword>
<protein>
    <submittedName>
        <fullName evidence="2">ABC transporter, ATP-binding protein homolog</fullName>
    </submittedName>
</protein>
<evidence type="ECO:0000313" key="3">
    <source>
        <dbReference type="Proteomes" id="UP000016986"/>
    </source>
</evidence>
<sequence length="216" mass="22915">MYATLDRYVPSPDAPTLLRWGALLNAELLATLAYVLLAPGTPTDVLVYVYPWVWIDVALWAVLRTRPTPTSRRVRWASYAIGVAYFLLVGYAGGLYHLSGTGLGLSVHWLPLGWGPAPIYSAGAFTVVLMPFKVAGYAALASLVSCTVRDASASALSGLLGLVSCVSCAWPVLATIATGIFGSASVLTSITMTRAYGVSTVVFVASVLALTWRPTR</sequence>
<accession>U2YTM5</accession>
<feature type="transmembrane region" description="Helical" evidence="1">
    <location>
        <begin position="76"/>
        <end position="99"/>
    </location>
</feature>
<keyword evidence="2" id="KW-0067">ATP-binding</keyword>
<proteinExistence type="predicted"/>
<comment type="caution">
    <text evidence="2">The sequence shown here is derived from an EMBL/GenBank/DDBJ whole genome shotgun (WGS) entry which is preliminary data.</text>
</comment>
<name>U2YTM5_9EURY</name>
<keyword evidence="1" id="KW-0812">Transmembrane</keyword>
<dbReference type="InterPro" id="IPR055968">
    <property type="entry name" value="DUF7546"/>
</dbReference>
<feature type="transmembrane region" description="Helical" evidence="1">
    <location>
        <begin position="193"/>
        <end position="212"/>
    </location>
</feature>
<gene>
    <name evidence="2" type="ORF">MBEHAL_0872</name>
</gene>